<dbReference type="Pfam" id="PF00107">
    <property type="entry name" value="ADH_zinc_N"/>
    <property type="match status" value="1"/>
</dbReference>
<evidence type="ECO:0000313" key="2">
    <source>
        <dbReference type="EMBL" id="APY85661.1"/>
    </source>
</evidence>
<dbReference type="Proteomes" id="UP000187191">
    <property type="component" value="Chromosome"/>
</dbReference>
<organism evidence="2 3">
    <name type="scientific">Streptomyces alfalfae</name>
    <dbReference type="NCBI Taxonomy" id="1642299"/>
    <lineage>
        <taxon>Bacteria</taxon>
        <taxon>Bacillati</taxon>
        <taxon>Actinomycetota</taxon>
        <taxon>Actinomycetes</taxon>
        <taxon>Kitasatosporales</taxon>
        <taxon>Streptomycetaceae</taxon>
        <taxon>Streptomyces</taxon>
    </lineage>
</organism>
<dbReference type="InterPro" id="IPR011032">
    <property type="entry name" value="GroES-like_sf"/>
</dbReference>
<name>A0ABM6GPE0_9ACTN</name>
<dbReference type="Gene3D" id="3.40.50.720">
    <property type="entry name" value="NAD(P)-binding Rossmann-like Domain"/>
    <property type="match status" value="1"/>
</dbReference>
<dbReference type="SMART" id="SM00829">
    <property type="entry name" value="PKS_ER"/>
    <property type="match status" value="1"/>
</dbReference>
<dbReference type="CDD" id="cd05188">
    <property type="entry name" value="MDR"/>
    <property type="match status" value="1"/>
</dbReference>
<dbReference type="SUPFAM" id="SSF50129">
    <property type="entry name" value="GroES-like"/>
    <property type="match status" value="1"/>
</dbReference>
<proteinExistence type="predicted"/>
<keyword evidence="3" id="KW-1185">Reference proteome</keyword>
<evidence type="ECO:0000259" key="1">
    <source>
        <dbReference type="SMART" id="SM00829"/>
    </source>
</evidence>
<dbReference type="PANTHER" id="PTHR43677:SF4">
    <property type="entry name" value="QUINONE OXIDOREDUCTASE-LIKE PROTEIN 2"/>
    <property type="match status" value="1"/>
</dbReference>
<feature type="domain" description="Enoyl reductase (ER)" evidence="1">
    <location>
        <begin position="23"/>
        <end position="336"/>
    </location>
</feature>
<gene>
    <name evidence="2" type="ORF">A7J05_08000</name>
</gene>
<dbReference type="PANTHER" id="PTHR43677">
    <property type="entry name" value="SHORT-CHAIN DEHYDROGENASE/REDUCTASE"/>
    <property type="match status" value="1"/>
</dbReference>
<dbReference type="InterPro" id="IPR051397">
    <property type="entry name" value="Zn-ADH-like_protein"/>
</dbReference>
<protein>
    <recommendedName>
        <fullName evidence="1">Enoyl reductase (ER) domain-containing protein</fullName>
    </recommendedName>
</protein>
<evidence type="ECO:0000313" key="3">
    <source>
        <dbReference type="Proteomes" id="UP000187191"/>
    </source>
</evidence>
<dbReference type="InterPro" id="IPR036291">
    <property type="entry name" value="NAD(P)-bd_dom_sf"/>
</dbReference>
<reference evidence="2 3" key="1">
    <citation type="submission" date="2016-05" db="EMBL/GenBank/DDBJ databases">
        <authorList>
            <person name="Gu J."/>
        </authorList>
    </citation>
    <scope>NUCLEOTIDE SEQUENCE [LARGE SCALE GENOMIC DNA]</scope>
    <source>
        <strain evidence="2 3">ACCC40021</strain>
    </source>
</reference>
<dbReference type="EMBL" id="CP015588">
    <property type="protein sequence ID" value="APY85661.1"/>
    <property type="molecule type" value="Genomic_DNA"/>
</dbReference>
<accession>A0ABM6GPE0</accession>
<sequence>MAGGGTSEPPADCAQVADIEVRGERVRFGVVERADTAFDPAADHNRAYVLIGVRSFSLGGSVPGRPESGRAPSRWVEFGTDFVAEVLAVGSAVTTLAPGDRVVPVLTWPPVRPDAVSALENPDRASRQVQRVHHAGLLRLPPDAGDAEAACLPTAGATAYAMVRRAAVARGDSVLVTAAGSTTSLAAVQAARLAGGEVYAVSHDGAAAPLLTKLGVTRSFSAAEPGDWAELTALAKSLRGFDVILDPAWRSHFRLAAKLLGFSGRYVAGHDPAAEDAAADWAPAAASLVAKNASFAGQRRGGREDLAAAVDDLVSGRLQMPVHTPFRGTDVGPFVLGGLDPHTTGGVTYAF</sequence>
<dbReference type="Gene3D" id="3.90.180.10">
    <property type="entry name" value="Medium-chain alcohol dehydrogenases, catalytic domain"/>
    <property type="match status" value="1"/>
</dbReference>
<dbReference type="InterPro" id="IPR013149">
    <property type="entry name" value="ADH-like_C"/>
</dbReference>
<dbReference type="SUPFAM" id="SSF51735">
    <property type="entry name" value="NAD(P)-binding Rossmann-fold domains"/>
    <property type="match status" value="1"/>
</dbReference>
<dbReference type="InterPro" id="IPR020843">
    <property type="entry name" value="ER"/>
</dbReference>